<gene>
    <name evidence="3" type="ORF">CEUSTIGMA_g3461.t1</name>
</gene>
<dbReference type="GO" id="GO:0005886">
    <property type="term" value="C:plasma membrane"/>
    <property type="evidence" value="ECO:0007669"/>
    <property type="project" value="TreeGrafter"/>
</dbReference>
<feature type="region of interest" description="Disordered" evidence="2">
    <location>
        <begin position="388"/>
        <end position="499"/>
    </location>
</feature>
<evidence type="ECO:0000313" key="3">
    <source>
        <dbReference type="EMBL" id="GAX76018.1"/>
    </source>
</evidence>
<name>A0A250WYV0_9CHLO</name>
<comment type="similarity">
    <text evidence="1">Belongs to the phospholipid scramblase family.</text>
</comment>
<dbReference type="PANTHER" id="PTHR23248">
    <property type="entry name" value="PHOSPHOLIPID SCRAMBLASE-RELATED"/>
    <property type="match status" value="1"/>
</dbReference>
<dbReference type="InterPro" id="IPR005552">
    <property type="entry name" value="Scramblase"/>
</dbReference>
<dbReference type="PANTHER" id="PTHR23248:SF9">
    <property type="entry name" value="PHOSPHOLIPID SCRAMBLASE"/>
    <property type="match status" value="1"/>
</dbReference>
<dbReference type="GO" id="GO:0017128">
    <property type="term" value="F:phospholipid scramblase activity"/>
    <property type="evidence" value="ECO:0007669"/>
    <property type="project" value="InterPro"/>
</dbReference>
<dbReference type="OrthoDB" id="191150at2759"/>
<proteinExistence type="inferred from homology"/>
<dbReference type="EMBL" id="BEGY01000015">
    <property type="protein sequence ID" value="GAX76018.1"/>
    <property type="molecule type" value="Genomic_DNA"/>
</dbReference>
<evidence type="ECO:0008006" key="5">
    <source>
        <dbReference type="Google" id="ProtNLM"/>
    </source>
</evidence>
<dbReference type="Pfam" id="PF03803">
    <property type="entry name" value="Scramblase"/>
    <property type="match status" value="1"/>
</dbReference>
<feature type="compositionally biased region" description="Gly residues" evidence="2">
    <location>
        <begin position="478"/>
        <end position="488"/>
    </location>
</feature>
<evidence type="ECO:0000256" key="1">
    <source>
        <dbReference type="ARBA" id="ARBA00005350"/>
    </source>
</evidence>
<dbReference type="AlphaFoldDB" id="A0A250WYV0"/>
<comment type="caution">
    <text evidence="3">The sequence shown here is derived from an EMBL/GenBank/DDBJ whole genome shotgun (WGS) entry which is preliminary data.</text>
</comment>
<dbReference type="SUPFAM" id="SSF54518">
    <property type="entry name" value="Tubby C-terminal domain-like"/>
    <property type="match status" value="1"/>
</dbReference>
<dbReference type="Proteomes" id="UP000232323">
    <property type="component" value="Unassembled WGS sequence"/>
</dbReference>
<sequence>MLAAPLTGSNIGCSIYPALGRLSLHLRAYSSDNKTATLQRLSRAARHRSLKSKHASESNGSSSPKQSSPSLSEEAAASPISTAVMVTPSETQATDLQLSQVLSHSALIITRPIEWGTIIFGYEQANKYQVYDQDGKIVALIAEDYTGLGNEVGRQLLRTRRGFTATVFSADGAQVIFRVRRPAYLITSTMYIEDGKGEVLGEVHRRWSMIQRNYDLYMNKKQFASITGNFLAWEFELKDERGGTLGLIDRNFQGFGKELFTDAGKYVIHFGQLSGEADANNPGPQPVAEPSINSSTPPVTSINSSTPPVTSINSSTPPVTSMAAVRTGVAVIPTSAGNQLAVARSMELSERMITLACAISVDYDFFSQHSHGGGLVGGFMPYYVPVPSSSQSVPGTESGATTPGSSDGAAGAGASGAAQGAAGGVPMDHGSSESGLERDLGGDEWGGTSEASKEGGGSFGSDDQEIKWDQGDGDDSGGEGSGGVGGVIGTIWGWVSGGD</sequence>
<evidence type="ECO:0000256" key="2">
    <source>
        <dbReference type="SAM" id="MobiDB-lite"/>
    </source>
</evidence>
<feature type="region of interest" description="Disordered" evidence="2">
    <location>
        <begin position="43"/>
        <end position="74"/>
    </location>
</feature>
<reference evidence="3 4" key="1">
    <citation type="submission" date="2017-08" db="EMBL/GenBank/DDBJ databases">
        <title>Acidophilic green algal genome provides insights into adaptation to an acidic environment.</title>
        <authorList>
            <person name="Hirooka S."/>
            <person name="Hirose Y."/>
            <person name="Kanesaki Y."/>
            <person name="Higuchi S."/>
            <person name="Fujiwara T."/>
            <person name="Onuma R."/>
            <person name="Era A."/>
            <person name="Ohbayashi R."/>
            <person name="Uzuka A."/>
            <person name="Nozaki H."/>
            <person name="Yoshikawa H."/>
            <person name="Miyagishima S.Y."/>
        </authorList>
    </citation>
    <scope>NUCLEOTIDE SEQUENCE [LARGE SCALE GENOMIC DNA]</scope>
    <source>
        <strain evidence="3 4">NIES-2499</strain>
    </source>
</reference>
<feature type="compositionally biased region" description="Basic residues" evidence="2">
    <location>
        <begin position="43"/>
        <end position="53"/>
    </location>
</feature>
<feature type="compositionally biased region" description="Low complexity" evidence="2">
    <location>
        <begin position="57"/>
        <end position="74"/>
    </location>
</feature>
<organism evidence="3 4">
    <name type="scientific">Chlamydomonas eustigma</name>
    <dbReference type="NCBI Taxonomy" id="1157962"/>
    <lineage>
        <taxon>Eukaryota</taxon>
        <taxon>Viridiplantae</taxon>
        <taxon>Chlorophyta</taxon>
        <taxon>core chlorophytes</taxon>
        <taxon>Chlorophyceae</taxon>
        <taxon>CS clade</taxon>
        <taxon>Chlamydomonadales</taxon>
        <taxon>Chlamydomonadaceae</taxon>
        <taxon>Chlamydomonas</taxon>
    </lineage>
</organism>
<dbReference type="InterPro" id="IPR025659">
    <property type="entry name" value="Tubby-like_C"/>
</dbReference>
<evidence type="ECO:0000313" key="4">
    <source>
        <dbReference type="Proteomes" id="UP000232323"/>
    </source>
</evidence>
<feature type="compositionally biased region" description="Low complexity" evidence="2">
    <location>
        <begin position="489"/>
        <end position="499"/>
    </location>
</feature>
<accession>A0A250WYV0</accession>
<protein>
    <recommendedName>
        <fullName evidence="5">Phospholipid scramblase</fullName>
    </recommendedName>
</protein>
<feature type="compositionally biased region" description="Low complexity" evidence="2">
    <location>
        <begin position="388"/>
        <end position="409"/>
    </location>
</feature>
<feature type="region of interest" description="Disordered" evidence="2">
    <location>
        <begin position="278"/>
        <end position="318"/>
    </location>
</feature>
<feature type="compositionally biased region" description="Polar residues" evidence="2">
    <location>
        <begin position="291"/>
        <end position="318"/>
    </location>
</feature>
<keyword evidence="4" id="KW-1185">Reference proteome</keyword>